<keyword evidence="2" id="KW-1185">Reference proteome</keyword>
<organism evidence="1 2">
    <name type="scientific">Paenibacillus ginsengarvi</name>
    <dbReference type="NCBI Taxonomy" id="400777"/>
    <lineage>
        <taxon>Bacteria</taxon>
        <taxon>Bacillati</taxon>
        <taxon>Bacillota</taxon>
        <taxon>Bacilli</taxon>
        <taxon>Bacillales</taxon>
        <taxon>Paenibacillaceae</taxon>
        <taxon>Paenibacillus</taxon>
    </lineage>
</organism>
<reference evidence="1 2" key="1">
    <citation type="journal article" date="2007" name="Int. J. Syst. Evol. Microbiol.">
        <title>Paenibacillus ginsengarvi sp. nov., isolated from soil from ginseng cultivation.</title>
        <authorList>
            <person name="Yoon M.H."/>
            <person name="Ten L.N."/>
            <person name="Im W.T."/>
        </authorList>
    </citation>
    <scope>NUCLEOTIDE SEQUENCE [LARGE SCALE GENOMIC DNA]</scope>
    <source>
        <strain evidence="1 2">KCTC 13059</strain>
    </source>
</reference>
<dbReference type="EMBL" id="RBAH01000041">
    <property type="protein sequence ID" value="RKN64612.1"/>
    <property type="molecule type" value="Genomic_DNA"/>
</dbReference>
<dbReference type="Proteomes" id="UP000282311">
    <property type="component" value="Unassembled WGS sequence"/>
</dbReference>
<dbReference type="Gene3D" id="3.40.50.720">
    <property type="entry name" value="NAD(P)-binding Rossmann-like Domain"/>
    <property type="match status" value="1"/>
</dbReference>
<sequence length="60" mass="6792">MARVVTENAEDLRTIAGLAVAGTYKVVIDRTWPLEEMSEAHRYVDTGRKRGNMAIRVMEL</sequence>
<dbReference type="Gene3D" id="3.90.180.10">
    <property type="entry name" value="Medium-chain alcohol dehydrogenases, catalytic domain"/>
    <property type="match status" value="1"/>
</dbReference>
<evidence type="ECO:0000313" key="2">
    <source>
        <dbReference type="Proteomes" id="UP000282311"/>
    </source>
</evidence>
<protein>
    <submittedName>
        <fullName evidence="1">Uncharacterized protein</fullName>
    </submittedName>
</protein>
<name>A0A3B0AW37_9BACL</name>
<dbReference type="Pfam" id="PF13602">
    <property type="entry name" value="ADH_zinc_N_2"/>
    <property type="match status" value="1"/>
</dbReference>
<dbReference type="RefSeq" id="WP_120751680.1">
    <property type="nucleotide sequence ID" value="NZ_RBAH01000041.1"/>
</dbReference>
<evidence type="ECO:0000313" key="1">
    <source>
        <dbReference type="EMBL" id="RKN64612.1"/>
    </source>
</evidence>
<comment type="caution">
    <text evidence="1">The sequence shown here is derived from an EMBL/GenBank/DDBJ whole genome shotgun (WGS) entry which is preliminary data.</text>
</comment>
<accession>A0A3B0AW37</accession>
<dbReference type="AlphaFoldDB" id="A0A3B0AW37"/>
<gene>
    <name evidence="1" type="ORF">D7M11_33750</name>
</gene>
<dbReference type="OrthoDB" id="9792162at2"/>
<proteinExistence type="predicted"/>